<evidence type="ECO:0000256" key="2">
    <source>
        <dbReference type="ARBA" id="ARBA00022490"/>
    </source>
</evidence>
<organism evidence="10 11">
    <name type="scientific">Cryptotermes secundus</name>
    <dbReference type="NCBI Taxonomy" id="105785"/>
    <lineage>
        <taxon>Eukaryota</taxon>
        <taxon>Metazoa</taxon>
        <taxon>Ecdysozoa</taxon>
        <taxon>Arthropoda</taxon>
        <taxon>Hexapoda</taxon>
        <taxon>Insecta</taxon>
        <taxon>Pterygota</taxon>
        <taxon>Neoptera</taxon>
        <taxon>Polyneoptera</taxon>
        <taxon>Dictyoptera</taxon>
        <taxon>Blattodea</taxon>
        <taxon>Blattoidea</taxon>
        <taxon>Termitoidae</taxon>
        <taxon>Kalotermitidae</taxon>
        <taxon>Cryptotermitinae</taxon>
        <taxon>Cryptotermes</taxon>
    </lineage>
</organism>
<evidence type="ECO:0000313" key="10">
    <source>
        <dbReference type="EMBL" id="PNF42679.1"/>
    </source>
</evidence>
<dbReference type="SUPFAM" id="SSF50978">
    <property type="entry name" value="WD40 repeat-like"/>
    <property type="match status" value="1"/>
</dbReference>
<dbReference type="OrthoDB" id="10248252at2759"/>
<dbReference type="InterPro" id="IPR001680">
    <property type="entry name" value="WD40_rpt"/>
</dbReference>
<evidence type="ECO:0000256" key="9">
    <source>
        <dbReference type="PROSITE-ProRule" id="PRU00221"/>
    </source>
</evidence>
<evidence type="ECO:0000256" key="1">
    <source>
        <dbReference type="ARBA" id="ARBA00004496"/>
    </source>
</evidence>
<dbReference type="SMART" id="SM00320">
    <property type="entry name" value="WD40"/>
    <property type="match status" value="5"/>
</dbReference>
<protein>
    <recommendedName>
        <fullName evidence="7">Dynein axonemal assembly factor 10</fullName>
    </recommendedName>
    <alternativeName>
        <fullName evidence="8">WD repeat-containing protein 92</fullName>
    </alternativeName>
</protein>
<proteinExistence type="predicted"/>
<accession>A0A2J7RPC9</accession>
<dbReference type="FunFam" id="2.130.10.10:FF:000258">
    <property type="entry name" value="WD repeat-containing protein 92"/>
    <property type="match status" value="1"/>
</dbReference>
<dbReference type="PANTHER" id="PTHR10971">
    <property type="entry name" value="MRNA EXPORT FACTOR AND BUB3"/>
    <property type="match status" value="1"/>
</dbReference>
<dbReference type="Gene3D" id="2.130.10.10">
    <property type="entry name" value="YVTN repeat-like/Quinoprotein amine dehydrogenase"/>
    <property type="match status" value="1"/>
</dbReference>
<keyword evidence="4" id="KW-0053">Apoptosis</keyword>
<sequence>MEKPQVITYAEKSTSLSLFDCRWIPCSAKFVVLGSKPRGTGVINVYEINEGDIQLVKEVEKTKAFKCGTYGASSLQDRYLATGDFEGKLNIWNLEDTTAPIYSAAAHKEIINSIDGIGGQNIGCGAPEIVTGSRDGSVKVWDPRQKGKPVATMEPAEGDARRDCWAVAFGNSYNSEERIVCSGYDNGDIKMFDLKTMSLRWETNVKNGVCGIEFDRRDISMNKMVATTLESKFYVFDVRTQHPKKGFAYLTEKVIVEFVTLQAHKSTIWVVRHLPQNREIFATCGGAGTLCLWKYNYPARRVMCDTDGNEMGVMGTTSLLQNATLSTQPISNLDWSPDKQGMAVCTSFDQTIRIIIVTKLNTL</sequence>
<dbReference type="GO" id="GO:0006915">
    <property type="term" value="P:apoptotic process"/>
    <property type="evidence" value="ECO:0007669"/>
    <property type="project" value="UniProtKB-KW"/>
</dbReference>
<dbReference type="InterPro" id="IPR036322">
    <property type="entry name" value="WD40_repeat_dom_sf"/>
</dbReference>
<dbReference type="InterPro" id="IPR015943">
    <property type="entry name" value="WD40/YVTN_repeat-like_dom_sf"/>
</dbReference>
<dbReference type="STRING" id="105785.A0A2J7RPC9"/>
<evidence type="ECO:0000256" key="5">
    <source>
        <dbReference type="ARBA" id="ARBA00022737"/>
    </source>
</evidence>
<keyword evidence="3 9" id="KW-0853">WD repeat</keyword>
<reference evidence="10 11" key="1">
    <citation type="submission" date="2017-12" db="EMBL/GenBank/DDBJ databases">
        <title>Hemimetabolous genomes reveal molecular basis of termite eusociality.</title>
        <authorList>
            <person name="Harrison M.C."/>
            <person name="Jongepier E."/>
            <person name="Robertson H.M."/>
            <person name="Arning N."/>
            <person name="Bitard-Feildel T."/>
            <person name="Chao H."/>
            <person name="Childers C.P."/>
            <person name="Dinh H."/>
            <person name="Doddapaneni H."/>
            <person name="Dugan S."/>
            <person name="Gowin J."/>
            <person name="Greiner C."/>
            <person name="Han Y."/>
            <person name="Hu H."/>
            <person name="Hughes D.S.T."/>
            <person name="Huylmans A.-K."/>
            <person name="Kemena C."/>
            <person name="Kremer L.P.M."/>
            <person name="Lee S.L."/>
            <person name="Lopez-Ezquerra A."/>
            <person name="Mallet L."/>
            <person name="Monroy-Kuhn J.M."/>
            <person name="Moser A."/>
            <person name="Murali S.C."/>
            <person name="Muzny D.M."/>
            <person name="Otani S."/>
            <person name="Piulachs M.-D."/>
            <person name="Poelchau M."/>
            <person name="Qu J."/>
            <person name="Schaub F."/>
            <person name="Wada-Katsumata A."/>
            <person name="Worley K.C."/>
            <person name="Xie Q."/>
            <person name="Ylla G."/>
            <person name="Poulsen M."/>
            <person name="Gibbs R.A."/>
            <person name="Schal C."/>
            <person name="Richards S."/>
            <person name="Belles X."/>
            <person name="Korb J."/>
            <person name="Bornberg-Bauer E."/>
        </authorList>
    </citation>
    <scope>NUCLEOTIDE SEQUENCE [LARGE SCALE GENOMIC DNA]</scope>
    <source>
        <tissue evidence="10">Whole body</tissue>
    </source>
</reference>
<evidence type="ECO:0000256" key="6">
    <source>
        <dbReference type="ARBA" id="ARBA00037430"/>
    </source>
</evidence>
<evidence type="ECO:0000313" key="11">
    <source>
        <dbReference type="Proteomes" id="UP000235965"/>
    </source>
</evidence>
<evidence type="ECO:0000256" key="4">
    <source>
        <dbReference type="ARBA" id="ARBA00022703"/>
    </source>
</evidence>
<comment type="function">
    <text evidence="6">Key assembly factor specifically required for the stability of axonemal dynein heavy chains in cytoplasm.</text>
</comment>
<evidence type="ECO:0000256" key="7">
    <source>
        <dbReference type="ARBA" id="ARBA00039643"/>
    </source>
</evidence>
<dbReference type="EMBL" id="NEVH01001362">
    <property type="protein sequence ID" value="PNF42679.1"/>
    <property type="molecule type" value="Genomic_DNA"/>
</dbReference>
<keyword evidence="5" id="KW-0677">Repeat</keyword>
<evidence type="ECO:0000256" key="8">
    <source>
        <dbReference type="ARBA" id="ARBA00041547"/>
    </source>
</evidence>
<dbReference type="Pfam" id="PF00400">
    <property type="entry name" value="WD40"/>
    <property type="match status" value="3"/>
</dbReference>
<comment type="caution">
    <text evidence="10">The sequence shown here is derived from an EMBL/GenBank/DDBJ whole genome shotgun (WGS) entry which is preliminary data.</text>
</comment>
<dbReference type="PROSITE" id="PS50082">
    <property type="entry name" value="WD_REPEATS_2"/>
    <property type="match status" value="1"/>
</dbReference>
<dbReference type="FunCoup" id="A0A2J7RPC9">
    <property type="interactions" value="259"/>
</dbReference>
<keyword evidence="2" id="KW-0963">Cytoplasm</keyword>
<dbReference type="AlphaFoldDB" id="A0A2J7RPC9"/>
<name>A0A2J7RPC9_9NEOP</name>
<dbReference type="GO" id="GO:0005737">
    <property type="term" value="C:cytoplasm"/>
    <property type="evidence" value="ECO:0007669"/>
    <property type="project" value="UniProtKB-SubCell"/>
</dbReference>
<keyword evidence="11" id="KW-1185">Reference proteome</keyword>
<comment type="subcellular location">
    <subcellularLocation>
        <location evidence="1">Cytoplasm</location>
    </subcellularLocation>
</comment>
<gene>
    <name evidence="10" type="primary">WDR92</name>
    <name evidence="10" type="ORF">B7P43_G14276</name>
</gene>
<evidence type="ECO:0000256" key="3">
    <source>
        <dbReference type="ARBA" id="ARBA00022574"/>
    </source>
</evidence>
<dbReference type="Proteomes" id="UP000235965">
    <property type="component" value="Unassembled WGS sequence"/>
</dbReference>
<feature type="repeat" description="WD" evidence="9">
    <location>
        <begin position="129"/>
        <end position="142"/>
    </location>
</feature>
<dbReference type="InParanoid" id="A0A2J7RPC9"/>